<dbReference type="EMBL" id="JAPZBS010000009">
    <property type="protein sequence ID" value="KAJ5359522.1"/>
    <property type="molecule type" value="Genomic_DNA"/>
</dbReference>
<reference evidence="3" key="1">
    <citation type="submission" date="2022-11" db="EMBL/GenBank/DDBJ databases">
        <authorList>
            <person name="Petersen C."/>
        </authorList>
    </citation>
    <scope>NUCLEOTIDE SEQUENCE</scope>
    <source>
        <strain evidence="3">IBT 29864</strain>
    </source>
</reference>
<dbReference type="OrthoDB" id="4503765at2759"/>
<protein>
    <submittedName>
        <fullName evidence="3">Uncharacterized protein</fullName>
    </submittedName>
</protein>
<accession>A0A9W9RGC9</accession>
<evidence type="ECO:0000313" key="3">
    <source>
        <dbReference type="EMBL" id="KAJ5359522.1"/>
    </source>
</evidence>
<feature type="compositionally biased region" description="Basic and acidic residues" evidence="1">
    <location>
        <begin position="198"/>
        <end position="209"/>
    </location>
</feature>
<dbReference type="Proteomes" id="UP001147782">
    <property type="component" value="Unassembled WGS sequence"/>
</dbReference>
<dbReference type="AlphaFoldDB" id="A0A9W9RGC9"/>
<comment type="caution">
    <text evidence="3">The sequence shown here is derived from an EMBL/GenBank/DDBJ whole genome shotgun (WGS) entry which is preliminary data.</text>
</comment>
<keyword evidence="2" id="KW-0732">Signal</keyword>
<evidence type="ECO:0000313" key="4">
    <source>
        <dbReference type="Proteomes" id="UP001147782"/>
    </source>
</evidence>
<name>A0A9W9RGC9_9EURO</name>
<reference evidence="3" key="2">
    <citation type="journal article" date="2023" name="IMA Fungus">
        <title>Comparative genomic study of the Penicillium genus elucidates a diverse pangenome and 15 lateral gene transfer events.</title>
        <authorList>
            <person name="Petersen C."/>
            <person name="Sorensen T."/>
            <person name="Nielsen M.R."/>
            <person name="Sondergaard T.E."/>
            <person name="Sorensen J.L."/>
            <person name="Fitzpatrick D.A."/>
            <person name="Frisvad J.C."/>
            <person name="Nielsen K.L."/>
        </authorList>
    </citation>
    <scope>NUCLEOTIDE SEQUENCE</scope>
    <source>
        <strain evidence="3">IBT 29864</strain>
    </source>
</reference>
<feature type="compositionally biased region" description="Polar residues" evidence="1">
    <location>
        <begin position="175"/>
        <end position="197"/>
    </location>
</feature>
<proteinExistence type="predicted"/>
<feature type="region of interest" description="Disordered" evidence="1">
    <location>
        <begin position="175"/>
        <end position="209"/>
    </location>
</feature>
<sequence length="276" mass="30234">MHSTLTTLFFLSTPIHAGITARVWTHFYPNCPGEPFSNLDTYENYEETAPSQLITTGMCANIGVPSYEHNLVSAISVDAELLSQEPGHPYPPQTGPTCNITVHEVPECEDPPLINKELRQGVEVSQCEPRSFAAYSEVWLQLVCDDKNEESLSDQGEDIPRIEGTVNLENADSAANVQTPGSNSLSWSKAQTGSSGRNPEEEGRVNNDGHAESEKIVHDIMEKIQHQAASMVTGKHNATQPALNATLHHGNGTAAGNRTLSRRKLSVLRNRVARLW</sequence>
<gene>
    <name evidence="3" type="ORF">N7496_011935</name>
</gene>
<dbReference type="GeneID" id="81444027"/>
<keyword evidence="4" id="KW-1185">Reference proteome</keyword>
<evidence type="ECO:0000256" key="2">
    <source>
        <dbReference type="SAM" id="SignalP"/>
    </source>
</evidence>
<organism evidence="3 4">
    <name type="scientific">Penicillium cataractarum</name>
    <dbReference type="NCBI Taxonomy" id="2100454"/>
    <lineage>
        <taxon>Eukaryota</taxon>
        <taxon>Fungi</taxon>
        <taxon>Dikarya</taxon>
        <taxon>Ascomycota</taxon>
        <taxon>Pezizomycotina</taxon>
        <taxon>Eurotiomycetes</taxon>
        <taxon>Eurotiomycetidae</taxon>
        <taxon>Eurotiales</taxon>
        <taxon>Aspergillaceae</taxon>
        <taxon>Penicillium</taxon>
    </lineage>
</organism>
<feature type="signal peptide" evidence="2">
    <location>
        <begin position="1"/>
        <end position="17"/>
    </location>
</feature>
<feature type="chain" id="PRO_5040900080" evidence="2">
    <location>
        <begin position="18"/>
        <end position="276"/>
    </location>
</feature>
<dbReference type="RefSeq" id="XP_056550808.1">
    <property type="nucleotide sequence ID" value="XM_056704848.1"/>
</dbReference>
<evidence type="ECO:0000256" key="1">
    <source>
        <dbReference type="SAM" id="MobiDB-lite"/>
    </source>
</evidence>